<protein>
    <submittedName>
        <fullName evidence="2">Uncharacterized protein</fullName>
    </submittedName>
</protein>
<feature type="chain" id="PRO_5046895407" evidence="1">
    <location>
        <begin position="24"/>
        <end position="262"/>
    </location>
</feature>
<keyword evidence="1" id="KW-0732">Signal</keyword>
<evidence type="ECO:0000256" key="1">
    <source>
        <dbReference type="SAM" id="SignalP"/>
    </source>
</evidence>
<dbReference type="RefSeq" id="WP_192025638.1">
    <property type="nucleotide sequence ID" value="NZ_JACYTN010000010.1"/>
</dbReference>
<sequence length="262" mass="29757">MKKTALFISVAIAATTLVGQVWAEPTTTKTEAPAPTKPIVQTNTVSKEFESFLENLQKAVKEDRHKDVADLMSYPLIVIKNGKKTTISTKEQFVQKYDRIITSDVKKQLLKQKAKHTFHNQYGYMIGEGVMWVSEINNQMLVYSINTFDNPYEVAGIDDPTAFVQFFNKLKKEVAASNKKAVAEMIDYPLNVNKNGKTTKIKSKQEFIKKYNKIMTKEVKQKLFAQKIDRVFVNAEGVMIGDGQIWISQFGTKIAVYAINLR</sequence>
<proteinExistence type="predicted"/>
<feature type="signal peptide" evidence="1">
    <location>
        <begin position="1"/>
        <end position="23"/>
    </location>
</feature>
<evidence type="ECO:0000313" key="2">
    <source>
        <dbReference type="EMBL" id="MBD8499290.1"/>
    </source>
</evidence>
<reference evidence="2 3" key="1">
    <citation type="submission" date="2020-09" db="EMBL/GenBank/DDBJ databases">
        <title>Paenibacillus sp. CAU 1523 isolated from sand of Haeundae Beach.</title>
        <authorList>
            <person name="Kim W."/>
        </authorList>
    </citation>
    <scope>NUCLEOTIDE SEQUENCE [LARGE SCALE GENOMIC DNA]</scope>
    <source>
        <strain evidence="2 3">CAU 1523</strain>
    </source>
</reference>
<evidence type="ECO:0000313" key="3">
    <source>
        <dbReference type="Proteomes" id="UP000634529"/>
    </source>
</evidence>
<name>A0ABR9AYW6_9BACL</name>
<dbReference type="Proteomes" id="UP000634529">
    <property type="component" value="Unassembled WGS sequence"/>
</dbReference>
<keyword evidence="3" id="KW-1185">Reference proteome</keyword>
<gene>
    <name evidence="2" type="ORF">IFO66_13420</name>
</gene>
<dbReference type="EMBL" id="JACYTN010000010">
    <property type="protein sequence ID" value="MBD8499290.1"/>
    <property type="molecule type" value="Genomic_DNA"/>
</dbReference>
<accession>A0ABR9AYW6</accession>
<organism evidence="2 3">
    <name type="scientific">Paenibacillus arenosi</name>
    <dbReference type="NCBI Taxonomy" id="2774142"/>
    <lineage>
        <taxon>Bacteria</taxon>
        <taxon>Bacillati</taxon>
        <taxon>Bacillota</taxon>
        <taxon>Bacilli</taxon>
        <taxon>Bacillales</taxon>
        <taxon>Paenibacillaceae</taxon>
        <taxon>Paenibacillus</taxon>
    </lineage>
</organism>
<comment type="caution">
    <text evidence="2">The sequence shown here is derived from an EMBL/GenBank/DDBJ whole genome shotgun (WGS) entry which is preliminary data.</text>
</comment>